<comment type="caution">
    <text evidence="2">The sequence shown here is derived from an EMBL/GenBank/DDBJ whole genome shotgun (WGS) entry which is preliminary data.</text>
</comment>
<reference evidence="2 3" key="1">
    <citation type="journal article" date="2024" name="Nat. Commun.">
        <title>Phylogenomics reveals the evolutionary origins of lichenization in chlorophyte algae.</title>
        <authorList>
            <person name="Puginier C."/>
            <person name="Libourel C."/>
            <person name="Otte J."/>
            <person name="Skaloud P."/>
            <person name="Haon M."/>
            <person name="Grisel S."/>
            <person name="Petersen M."/>
            <person name="Berrin J.G."/>
            <person name="Delaux P.M."/>
            <person name="Dal Grande F."/>
            <person name="Keller J."/>
        </authorList>
    </citation>
    <scope>NUCLEOTIDE SEQUENCE [LARGE SCALE GENOMIC DNA]</scope>
    <source>
        <strain evidence="2 3">SAG 2036</strain>
    </source>
</reference>
<keyword evidence="3" id="KW-1185">Reference proteome</keyword>
<proteinExistence type="predicted"/>
<gene>
    <name evidence="2" type="ORF">WJX73_007510</name>
</gene>
<dbReference type="Proteomes" id="UP001465755">
    <property type="component" value="Unassembled WGS sequence"/>
</dbReference>
<name>A0AAW1NQU3_9CHLO</name>
<organism evidence="2 3">
    <name type="scientific">Symbiochloris irregularis</name>
    <dbReference type="NCBI Taxonomy" id="706552"/>
    <lineage>
        <taxon>Eukaryota</taxon>
        <taxon>Viridiplantae</taxon>
        <taxon>Chlorophyta</taxon>
        <taxon>core chlorophytes</taxon>
        <taxon>Trebouxiophyceae</taxon>
        <taxon>Trebouxiales</taxon>
        <taxon>Trebouxiaceae</taxon>
        <taxon>Symbiochloris</taxon>
    </lineage>
</organism>
<protein>
    <recommendedName>
        <fullName evidence="4">Ubiquitin-like domain-containing protein</fullName>
    </recommendedName>
</protein>
<evidence type="ECO:0008006" key="4">
    <source>
        <dbReference type="Google" id="ProtNLM"/>
    </source>
</evidence>
<accession>A0AAW1NQU3</accession>
<evidence type="ECO:0000313" key="2">
    <source>
        <dbReference type="EMBL" id="KAK9795523.1"/>
    </source>
</evidence>
<sequence length="103" mass="11098">MALGDANLEALKEDYDKLKAEEEQSELGGDVKLAISLPNSKEQVYEFKLGHAVQYVKAVLNNEHGLPMSMVLTSGGATLIDPLSLSDCSTISPSKVNHVQVKV</sequence>
<dbReference type="PANTHER" id="PTHR41749">
    <property type="entry name" value="UBIQUITIN-LIKE DOMAIN-CONTAINING PROTEIN"/>
    <property type="match status" value="1"/>
</dbReference>
<dbReference type="EMBL" id="JALJOQ010000128">
    <property type="protein sequence ID" value="KAK9795523.1"/>
    <property type="molecule type" value="Genomic_DNA"/>
</dbReference>
<evidence type="ECO:0000256" key="1">
    <source>
        <dbReference type="SAM" id="Coils"/>
    </source>
</evidence>
<evidence type="ECO:0000313" key="3">
    <source>
        <dbReference type="Proteomes" id="UP001465755"/>
    </source>
</evidence>
<dbReference type="PANTHER" id="PTHR41749:SF1">
    <property type="entry name" value="UBIQUITIN-LIKE DOMAIN-CONTAINING PROTEIN"/>
    <property type="match status" value="1"/>
</dbReference>
<keyword evidence="1" id="KW-0175">Coiled coil</keyword>
<dbReference type="AlphaFoldDB" id="A0AAW1NQU3"/>
<feature type="coiled-coil region" evidence="1">
    <location>
        <begin position="1"/>
        <end position="28"/>
    </location>
</feature>